<dbReference type="EMBL" id="JBEDUW010000277">
    <property type="protein sequence ID" value="KAK9901872.1"/>
    <property type="molecule type" value="Genomic_DNA"/>
</dbReference>
<protein>
    <submittedName>
        <fullName evidence="2">Uncharacterized protein</fullName>
    </submittedName>
</protein>
<feature type="compositionally biased region" description="Polar residues" evidence="1">
    <location>
        <begin position="1"/>
        <end position="13"/>
    </location>
</feature>
<comment type="caution">
    <text evidence="2">The sequence shown here is derived from an EMBL/GenBank/DDBJ whole genome shotgun (WGS) entry which is preliminary data.</text>
</comment>
<proteinExistence type="predicted"/>
<accession>A0AAW1VKJ8</accession>
<dbReference type="Proteomes" id="UP001457282">
    <property type="component" value="Unassembled WGS sequence"/>
</dbReference>
<dbReference type="AlphaFoldDB" id="A0AAW1VKJ8"/>
<evidence type="ECO:0000256" key="1">
    <source>
        <dbReference type="SAM" id="MobiDB-lite"/>
    </source>
</evidence>
<sequence>MNHTSADFSLQSSHPKESPTPSSRLLSAIRRLLSAIRRLLTASLHFNCSTTVPKPKPCSRHHPYHQSKLTNQQIQTKRTHSRAYLLHRKPCCATINSDCGLPKTFASTASSPPPCHHITIISSAPSFLL</sequence>
<evidence type="ECO:0000313" key="3">
    <source>
        <dbReference type="Proteomes" id="UP001457282"/>
    </source>
</evidence>
<organism evidence="2 3">
    <name type="scientific">Rubus argutus</name>
    <name type="common">Southern blackberry</name>
    <dbReference type="NCBI Taxonomy" id="59490"/>
    <lineage>
        <taxon>Eukaryota</taxon>
        <taxon>Viridiplantae</taxon>
        <taxon>Streptophyta</taxon>
        <taxon>Embryophyta</taxon>
        <taxon>Tracheophyta</taxon>
        <taxon>Spermatophyta</taxon>
        <taxon>Magnoliopsida</taxon>
        <taxon>eudicotyledons</taxon>
        <taxon>Gunneridae</taxon>
        <taxon>Pentapetalae</taxon>
        <taxon>rosids</taxon>
        <taxon>fabids</taxon>
        <taxon>Rosales</taxon>
        <taxon>Rosaceae</taxon>
        <taxon>Rosoideae</taxon>
        <taxon>Rosoideae incertae sedis</taxon>
        <taxon>Rubus</taxon>
    </lineage>
</organism>
<evidence type="ECO:0000313" key="2">
    <source>
        <dbReference type="EMBL" id="KAK9901872.1"/>
    </source>
</evidence>
<reference evidence="2 3" key="1">
    <citation type="journal article" date="2023" name="G3 (Bethesda)">
        <title>A chromosome-length genome assembly and annotation of blackberry (Rubus argutus, cv. 'Hillquist').</title>
        <authorList>
            <person name="Bruna T."/>
            <person name="Aryal R."/>
            <person name="Dudchenko O."/>
            <person name="Sargent D.J."/>
            <person name="Mead D."/>
            <person name="Buti M."/>
            <person name="Cavallini A."/>
            <person name="Hytonen T."/>
            <person name="Andres J."/>
            <person name="Pham M."/>
            <person name="Weisz D."/>
            <person name="Mascagni F."/>
            <person name="Usai G."/>
            <person name="Natali L."/>
            <person name="Bassil N."/>
            <person name="Fernandez G.E."/>
            <person name="Lomsadze A."/>
            <person name="Armour M."/>
            <person name="Olukolu B."/>
            <person name="Poorten T."/>
            <person name="Britton C."/>
            <person name="Davik J."/>
            <person name="Ashrafi H."/>
            <person name="Aiden E.L."/>
            <person name="Borodovsky M."/>
            <person name="Worthington M."/>
        </authorList>
    </citation>
    <scope>NUCLEOTIDE SEQUENCE [LARGE SCALE GENOMIC DNA]</scope>
    <source>
        <strain evidence="2">PI 553951</strain>
    </source>
</reference>
<name>A0AAW1VKJ8_RUBAR</name>
<keyword evidence="3" id="KW-1185">Reference proteome</keyword>
<gene>
    <name evidence="2" type="ORF">M0R45_001896</name>
</gene>
<feature type="region of interest" description="Disordered" evidence="1">
    <location>
        <begin position="1"/>
        <end position="23"/>
    </location>
</feature>